<proteinExistence type="predicted"/>
<accession>A0A3E2BDY1</accession>
<dbReference type="AlphaFoldDB" id="A0A3E2BDY1"/>
<sequence length="83" mass="9389">MKDVINFPAPDNYAEKVNTETGIKELMSKSNVEELLRKLDSEGCDVSAALIEITAMMNYINLSLKVKENIKTHIEYIANELNK</sequence>
<gene>
    <name evidence="1" type="ORF">GHA_01184</name>
</gene>
<organism evidence="1 2">
    <name type="scientific">Providencia rettgeri</name>
    <dbReference type="NCBI Taxonomy" id="587"/>
    <lineage>
        <taxon>Bacteria</taxon>
        <taxon>Pseudomonadati</taxon>
        <taxon>Pseudomonadota</taxon>
        <taxon>Gammaproteobacteria</taxon>
        <taxon>Enterobacterales</taxon>
        <taxon>Morganellaceae</taxon>
        <taxon>Providencia</taxon>
    </lineage>
</organism>
<dbReference type="OrthoDB" id="6457874at2"/>
<name>A0A3E2BDY1_PRORE</name>
<reference evidence="1" key="1">
    <citation type="submission" date="2020-05" db="EMBL/GenBank/DDBJ databases">
        <authorList>
            <person name="Delgado-Blas J."/>
        </authorList>
    </citation>
    <scope>NUCLEOTIDE SEQUENCE</scope>
    <source>
        <strain evidence="1">BB1453</strain>
    </source>
</reference>
<comment type="caution">
    <text evidence="1">The sequence shown here is derived from an EMBL/GenBank/DDBJ whole genome shotgun (WGS) entry which is preliminary data.</text>
</comment>
<evidence type="ECO:0000313" key="2">
    <source>
        <dbReference type="Proteomes" id="UP000834611"/>
    </source>
</evidence>
<dbReference type="EMBL" id="CAHPSF010000002">
    <property type="protein sequence ID" value="CAB5679252.1"/>
    <property type="molecule type" value="Genomic_DNA"/>
</dbReference>
<evidence type="ECO:0000313" key="1">
    <source>
        <dbReference type="EMBL" id="CAB5679252.1"/>
    </source>
</evidence>
<dbReference type="RefSeq" id="WP_006658816.1">
    <property type="nucleotide sequence ID" value="NZ_CAHPRV010000001.1"/>
</dbReference>
<dbReference type="GeneID" id="92274767"/>
<dbReference type="Proteomes" id="UP000834611">
    <property type="component" value="Unassembled WGS sequence"/>
</dbReference>
<protein>
    <submittedName>
        <fullName evidence="1">Uncharacterized protein</fullName>
    </submittedName>
</protein>